<evidence type="ECO:0000313" key="2">
    <source>
        <dbReference type="Proteomes" id="UP000249557"/>
    </source>
</evidence>
<dbReference type="InterPro" id="IPR010287">
    <property type="entry name" value="DUF892_YciF-like"/>
</dbReference>
<protein>
    <submittedName>
        <fullName evidence="1">Uncharacterized protein</fullName>
    </submittedName>
</protein>
<evidence type="ECO:0000313" key="1">
    <source>
        <dbReference type="EMBL" id="PZO87478.1"/>
    </source>
</evidence>
<dbReference type="EMBL" id="QFNK01000056">
    <property type="protein sequence ID" value="PZO87478.1"/>
    <property type="molecule type" value="Genomic_DNA"/>
</dbReference>
<dbReference type="InterPro" id="IPR012347">
    <property type="entry name" value="Ferritin-like"/>
</dbReference>
<dbReference type="InterPro" id="IPR009078">
    <property type="entry name" value="Ferritin-like_SF"/>
</dbReference>
<comment type="caution">
    <text evidence="1">The sequence shown here is derived from an EMBL/GenBank/DDBJ whole genome shotgun (WGS) entry which is preliminary data.</text>
</comment>
<gene>
    <name evidence="1" type="ORF">DI626_03935</name>
</gene>
<organism evidence="1 2">
    <name type="scientific">Micavibrio aeruginosavorus</name>
    <dbReference type="NCBI Taxonomy" id="349221"/>
    <lineage>
        <taxon>Bacteria</taxon>
        <taxon>Pseudomonadati</taxon>
        <taxon>Bdellovibrionota</taxon>
        <taxon>Bdellovibrionia</taxon>
        <taxon>Bdellovibrionales</taxon>
        <taxon>Pseudobdellovibrionaceae</taxon>
        <taxon>Micavibrio</taxon>
    </lineage>
</organism>
<dbReference type="InterPro" id="IPR047114">
    <property type="entry name" value="YciF"/>
</dbReference>
<proteinExistence type="predicted"/>
<name>A0A2W5C0D1_9BACT</name>
<dbReference type="Pfam" id="PF05974">
    <property type="entry name" value="DUF892"/>
    <property type="match status" value="1"/>
</dbReference>
<dbReference type="PANTHER" id="PTHR30565:SF9">
    <property type="entry name" value="PROTEIN YCIF"/>
    <property type="match status" value="1"/>
</dbReference>
<dbReference type="CDD" id="cd07909">
    <property type="entry name" value="YciF"/>
    <property type="match status" value="1"/>
</dbReference>
<sequence length="167" mass="18666">MSKIDNLHDLFVHTLSDQYNAEKQLTKALPKMAKAAENPKLVKGFETHLAETEDQIAKLDKVFEMCDIKPEKITCEAMKGLIEEGEEAIKEFKKGPLLDVALIVAAQKVEHYEISGYGSLCTIANKLGYKDAEKILNQIKEQERATDEKLTELAINDINDEAFAQAA</sequence>
<accession>A0A2W5C0D1</accession>
<dbReference type="SUPFAM" id="SSF47240">
    <property type="entry name" value="Ferritin-like"/>
    <property type="match status" value="1"/>
</dbReference>
<dbReference type="PANTHER" id="PTHR30565">
    <property type="entry name" value="PROTEIN YCIF"/>
    <property type="match status" value="1"/>
</dbReference>
<dbReference type="Proteomes" id="UP000249557">
    <property type="component" value="Unassembled WGS sequence"/>
</dbReference>
<reference evidence="1 2" key="1">
    <citation type="submission" date="2017-08" db="EMBL/GenBank/DDBJ databases">
        <title>Infants hospitalized years apart are colonized by the same room-sourced microbial strains.</title>
        <authorList>
            <person name="Brooks B."/>
            <person name="Olm M.R."/>
            <person name="Firek B.A."/>
            <person name="Baker R."/>
            <person name="Thomas B.C."/>
            <person name="Morowitz M.J."/>
            <person name="Banfield J.F."/>
        </authorList>
    </citation>
    <scope>NUCLEOTIDE SEQUENCE [LARGE SCALE GENOMIC DNA]</scope>
    <source>
        <strain evidence="1">S2_018_000_R2_104</strain>
    </source>
</reference>
<dbReference type="AlphaFoldDB" id="A0A2W5C0D1"/>
<dbReference type="Gene3D" id="1.20.1260.10">
    <property type="match status" value="1"/>
</dbReference>